<dbReference type="AlphaFoldDB" id="A0A9D4IFP4"/>
<reference evidence="2" key="1">
    <citation type="journal article" date="2019" name="bioRxiv">
        <title>The Genome of the Zebra Mussel, Dreissena polymorpha: A Resource for Invasive Species Research.</title>
        <authorList>
            <person name="McCartney M.A."/>
            <person name="Auch B."/>
            <person name="Kono T."/>
            <person name="Mallez S."/>
            <person name="Zhang Y."/>
            <person name="Obille A."/>
            <person name="Becker A."/>
            <person name="Abrahante J.E."/>
            <person name="Garbe J."/>
            <person name="Badalamenti J.P."/>
            <person name="Herman A."/>
            <person name="Mangelson H."/>
            <person name="Liachko I."/>
            <person name="Sullivan S."/>
            <person name="Sone E.D."/>
            <person name="Koren S."/>
            <person name="Silverstein K.A.T."/>
            <person name="Beckman K.B."/>
            <person name="Gohl D.M."/>
        </authorList>
    </citation>
    <scope>NUCLEOTIDE SEQUENCE</scope>
    <source>
        <strain evidence="2">Duluth1</strain>
        <tissue evidence="2">Whole animal</tissue>
    </source>
</reference>
<dbReference type="EMBL" id="JAIWYP010000009">
    <property type="protein sequence ID" value="KAH3770268.1"/>
    <property type="molecule type" value="Genomic_DNA"/>
</dbReference>
<comment type="caution">
    <text evidence="2">The sequence shown here is derived from an EMBL/GenBank/DDBJ whole genome shotgun (WGS) entry which is preliminary data.</text>
</comment>
<sequence>MSHNSKYYAKKIKKSHQGSIPLTQFGFKISNQASEACVYDNEAVSNQAPEAVSYQAVGVETELHQTPEINQSSDADFKQAPEASESTQSGIDDGQVEDPSQSSHEIFSSEMLIATKIENDPSTLVPPPKKQVKINAKYEWNYDWLYFSSSKNGFLCKYCEIFGPKQVARGVPSPFLTGTVLGDHPVRKLTAHEETQLHKDSLSR</sequence>
<evidence type="ECO:0000313" key="2">
    <source>
        <dbReference type="EMBL" id="KAH3770268.1"/>
    </source>
</evidence>
<name>A0A9D4IFP4_DREPO</name>
<accession>A0A9D4IFP4</accession>
<feature type="region of interest" description="Disordered" evidence="1">
    <location>
        <begin position="66"/>
        <end position="103"/>
    </location>
</feature>
<organism evidence="2 3">
    <name type="scientific">Dreissena polymorpha</name>
    <name type="common">Zebra mussel</name>
    <name type="synonym">Mytilus polymorpha</name>
    <dbReference type="NCBI Taxonomy" id="45954"/>
    <lineage>
        <taxon>Eukaryota</taxon>
        <taxon>Metazoa</taxon>
        <taxon>Spiralia</taxon>
        <taxon>Lophotrochozoa</taxon>
        <taxon>Mollusca</taxon>
        <taxon>Bivalvia</taxon>
        <taxon>Autobranchia</taxon>
        <taxon>Heteroconchia</taxon>
        <taxon>Euheterodonta</taxon>
        <taxon>Imparidentia</taxon>
        <taxon>Neoheterodontei</taxon>
        <taxon>Myida</taxon>
        <taxon>Dreissenoidea</taxon>
        <taxon>Dreissenidae</taxon>
        <taxon>Dreissena</taxon>
    </lineage>
</organism>
<gene>
    <name evidence="2" type="ORF">DPMN_171552</name>
</gene>
<evidence type="ECO:0000256" key="1">
    <source>
        <dbReference type="SAM" id="MobiDB-lite"/>
    </source>
</evidence>
<evidence type="ECO:0000313" key="3">
    <source>
        <dbReference type="Proteomes" id="UP000828390"/>
    </source>
</evidence>
<proteinExistence type="predicted"/>
<reference evidence="2" key="2">
    <citation type="submission" date="2020-11" db="EMBL/GenBank/DDBJ databases">
        <authorList>
            <person name="McCartney M.A."/>
            <person name="Auch B."/>
            <person name="Kono T."/>
            <person name="Mallez S."/>
            <person name="Becker A."/>
            <person name="Gohl D.M."/>
            <person name="Silverstein K.A.T."/>
            <person name="Koren S."/>
            <person name="Bechman K.B."/>
            <person name="Herman A."/>
            <person name="Abrahante J.E."/>
            <person name="Garbe J."/>
        </authorList>
    </citation>
    <scope>NUCLEOTIDE SEQUENCE</scope>
    <source>
        <strain evidence="2">Duluth1</strain>
        <tissue evidence="2">Whole animal</tissue>
    </source>
</reference>
<dbReference type="Proteomes" id="UP000828390">
    <property type="component" value="Unassembled WGS sequence"/>
</dbReference>
<keyword evidence="3" id="KW-1185">Reference proteome</keyword>
<protein>
    <submittedName>
        <fullName evidence="2">Uncharacterized protein</fullName>
    </submittedName>
</protein>